<reference evidence="15 16" key="1">
    <citation type="submission" date="2018-07" db="EMBL/GenBank/DDBJ databases">
        <title>Genomic Encyclopedia of Type Strains, Phase III (KMG-III): the genomes of soil and plant-associated and newly described type strains.</title>
        <authorList>
            <person name="Whitman W."/>
        </authorList>
    </citation>
    <scope>NUCLEOTIDE SEQUENCE [LARGE SCALE GENOMIC DNA]</scope>
    <source>
        <strain evidence="15 16">CECT 8488</strain>
    </source>
</reference>
<evidence type="ECO:0000256" key="13">
    <source>
        <dbReference type="SAM" id="Phobius"/>
    </source>
</evidence>
<accession>A0A3D9HMS4</accession>
<dbReference type="Gene3D" id="3.30.565.10">
    <property type="entry name" value="Histidine kinase-like ATPase, C-terminal domain"/>
    <property type="match status" value="1"/>
</dbReference>
<keyword evidence="5" id="KW-0997">Cell inner membrane</keyword>
<keyword evidence="8 13" id="KW-0812">Transmembrane</keyword>
<dbReference type="Gene3D" id="1.10.287.130">
    <property type="match status" value="1"/>
</dbReference>
<evidence type="ECO:0000313" key="16">
    <source>
        <dbReference type="Proteomes" id="UP000256845"/>
    </source>
</evidence>
<gene>
    <name evidence="15" type="ORF">DFP90_10472</name>
</gene>
<keyword evidence="6" id="KW-0597">Phosphoprotein</keyword>
<dbReference type="PANTHER" id="PTHR44936:SF5">
    <property type="entry name" value="SENSOR HISTIDINE KINASE ENVZ"/>
    <property type="match status" value="1"/>
</dbReference>
<dbReference type="InterPro" id="IPR003661">
    <property type="entry name" value="HisK_dim/P_dom"/>
</dbReference>
<dbReference type="SUPFAM" id="SSF47384">
    <property type="entry name" value="Homodimeric domain of signal transducing histidine kinase"/>
    <property type="match status" value="1"/>
</dbReference>
<dbReference type="PANTHER" id="PTHR44936">
    <property type="entry name" value="SENSOR PROTEIN CREC"/>
    <property type="match status" value="1"/>
</dbReference>
<keyword evidence="4" id="KW-1003">Cell membrane</keyword>
<dbReference type="GO" id="GO:0000155">
    <property type="term" value="F:phosphorelay sensor kinase activity"/>
    <property type="evidence" value="ECO:0007669"/>
    <property type="project" value="InterPro"/>
</dbReference>
<dbReference type="EMBL" id="QRDW01000004">
    <property type="protein sequence ID" value="RED50800.1"/>
    <property type="molecule type" value="Genomic_DNA"/>
</dbReference>
<organism evidence="15 16">
    <name type="scientific">Aestuariispira insulae</name>
    <dbReference type="NCBI Taxonomy" id="1461337"/>
    <lineage>
        <taxon>Bacteria</taxon>
        <taxon>Pseudomonadati</taxon>
        <taxon>Pseudomonadota</taxon>
        <taxon>Alphaproteobacteria</taxon>
        <taxon>Rhodospirillales</taxon>
        <taxon>Kiloniellaceae</taxon>
        <taxon>Aestuariispira</taxon>
    </lineage>
</organism>
<comment type="caution">
    <text evidence="15">The sequence shown here is derived from an EMBL/GenBank/DDBJ whole genome shotgun (WGS) entry which is preliminary data.</text>
</comment>
<evidence type="ECO:0000256" key="6">
    <source>
        <dbReference type="ARBA" id="ARBA00022553"/>
    </source>
</evidence>
<dbReference type="InterPro" id="IPR036097">
    <property type="entry name" value="HisK_dim/P_sf"/>
</dbReference>
<dbReference type="OrthoDB" id="9804645at2"/>
<keyword evidence="10 13" id="KW-1133">Transmembrane helix</keyword>
<dbReference type="Pfam" id="PF00512">
    <property type="entry name" value="HisKA"/>
    <property type="match status" value="1"/>
</dbReference>
<keyword evidence="11" id="KW-0902">Two-component regulatory system</keyword>
<dbReference type="InterPro" id="IPR004358">
    <property type="entry name" value="Sig_transdc_His_kin-like_C"/>
</dbReference>
<evidence type="ECO:0000256" key="4">
    <source>
        <dbReference type="ARBA" id="ARBA00022475"/>
    </source>
</evidence>
<dbReference type="AlphaFoldDB" id="A0A3D9HMS4"/>
<dbReference type="Proteomes" id="UP000256845">
    <property type="component" value="Unassembled WGS sequence"/>
</dbReference>
<evidence type="ECO:0000256" key="10">
    <source>
        <dbReference type="ARBA" id="ARBA00022989"/>
    </source>
</evidence>
<sequence>MQNWLATVVDMIVPKSLARRMVFCGMICGAIAVTAVSWGMLQILERRVEVAEAARLGTTMAAIFRRLDAGQSIHAEAELDPEDLSFSLAGSVPLRNAQLSVKKLPGAGKRFPEITLLLERGTLRESLFAGTTTFASLETLMTDIAVGLAKHDRQAAVYLRLRDGSLLRFESRRYWADRTSETIWFLAILIIVTLCGCTFLILARALAHPYRAIATLPPGDDTALPATDWFWTREARSTLKTIQNERETRQEMLEERTRMLAAISHDLRTPATRIQLRADYIEDDELRAKILADLESMLGMIRDAIDFLKGSIIQEPMERLDFPSLVQSICDDYADTGAPVSFLEPQFMTVTTMGTVFGGFTREVELKDVLTGYISGQPVALGRVFDNLIGNAVKFGGQARVEMQVKPTEIIVEITDKGPGIPDEEFSNVFKPFYRLEKSRNRQTGGSGLGLSIAKSVIDLHHGMIDLLNLPQGGLLVRVILPRNIPNQEMPLE</sequence>
<dbReference type="GO" id="GO:0005886">
    <property type="term" value="C:plasma membrane"/>
    <property type="evidence" value="ECO:0007669"/>
    <property type="project" value="UniProtKB-SubCell"/>
</dbReference>
<evidence type="ECO:0000256" key="7">
    <source>
        <dbReference type="ARBA" id="ARBA00022679"/>
    </source>
</evidence>
<keyword evidence="7" id="KW-0808">Transferase</keyword>
<dbReference type="InterPro" id="IPR003594">
    <property type="entry name" value="HATPase_dom"/>
</dbReference>
<protein>
    <recommendedName>
        <fullName evidence="3">histidine kinase</fullName>
        <ecNumber evidence="3">2.7.13.3</ecNumber>
    </recommendedName>
</protein>
<proteinExistence type="predicted"/>
<dbReference type="InterPro" id="IPR036890">
    <property type="entry name" value="HATPase_C_sf"/>
</dbReference>
<evidence type="ECO:0000256" key="12">
    <source>
        <dbReference type="ARBA" id="ARBA00023136"/>
    </source>
</evidence>
<dbReference type="CDD" id="cd00082">
    <property type="entry name" value="HisKA"/>
    <property type="match status" value="1"/>
</dbReference>
<dbReference type="EC" id="2.7.13.3" evidence="3"/>
<evidence type="ECO:0000256" key="2">
    <source>
        <dbReference type="ARBA" id="ARBA00004429"/>
    </source>
</evidence>
<dbReference type="PRINTS" id="PR00344">
    <property type="entry name" value="BCTRLSENSOR"/>
</dbReference>
<dbReference type="RefSeq" id="WP_115936600.1">
    <property type="nucleotide sequence ID" value="NZ_QRDW01000004.1"/>
</dbReference>
<comment type="subcellular location">
    <subcellularLocation>
        <location evidence="2">Cell inner membrane</location>
        <topology evidence="2">Multi-pass membrane protein</topology>
    </subcellularLocation>
</comment>
<dbReference type="InterPro" id="IPR050980">
    <property type="entry name" value="2C_sensor_his_kinase"/>
</dbReference>
<dbReference type="PROSITE" id="PS50109">
    <property type="entry name" value="HIS_KIN"/>
    <property type="match status" value="1"/>
</dbReference>
<evidence type="ECO:0000256" key="5">
    <source>
        <dbReference type="ARBA" id="ARBA00022519"/>
    </source>
</evidence>
<keyword evidence="12 13" id="KW-0472">Membrane</keyword>
<dbReference type="SMART" id="SM00388">
    <property type="entry name" value="HisKA"/>
    <property type="match status" value="1"/>
</dbReference>
<evidence type="ECO:0000259" key="14">
    <source>
        <dbReference type="PROSITE" id="PS50109"/>
    </source>
</evidence>
<evidence type="ECO:0000313" key="15">
    <source>
        <dbReference type="EMBL" id="RED50800.1"/>
    </source>
</evidence>
<dbReference type="SMART" id="SM00387">
    <property type="entry name" value="HATPase_c"/>
    <property type="match status" value="1"/>
</dbReference>
<evidence type="ECO:0000256" key="3">
    <source>
        <dbReference type="ARBA" id="ARBA00012438"/>
    </source>
</evidence>
<evidence type="ECO:0000256" key="1">
    <source>
        <dbReference type="ARBA" id="ARBA00000085"/>
    </source>
</evidence>
<feature type="transmembrane region" description="Helical" evidence="13">
    <location>
        <begin position="182"/>
        <end position="203"/>
    </location>
</feature>
<dbReference type="InterPro" id="IPR005467">
    <property type="entry name" value="His_kinase_dom"/>
</dbReference>
<keyword evidence="9 15" id="KW-0418">Kinase</keyword>
<evidence type="ECO:0000256" key="11">
    <source>
        <dbReference type="ARBA" id="ARBA00023012"/>
    </source>
</evidence>
<dbReference type="SUPFAM" id="SSF55874">
    <property type="entry name" value="ATPase domain of HSP90 chaperone/DNA topoisomerase II/histidine kinase"/>
    <property type="match status" value="1"/>
</dbReference>
<comment type="catalytic activity">
    <reaction evidence="1">
        <text>ATP + protein L-histidine = ADP + protein N-phospho-L-histidine.</text>
        <dbReference type="EC" id="2.7.13.3"/>
    </reaction>
</comment>
<dbReference type="Pfam" id="PF02518">
    <property type="entry name" value="HATPase_c"/>
    <property type="match status" value="1"/>
</dbReference>
<feature type="domain" description="Histidine kinase" evidence="14">
    <location>
        <begin position="262"/>
        <end position="485"/>
    </location>
</feature>
<evidence type="ECO:0000256" key="9">
    <source>
        <dbReference type="ARBA" id="ARBA00022777"/>
    </source>
</evidence>
<evidence type="ECO:0000256" key="8">
    <source>
        <dbReference type="ARBA" id="ARBA00022692"/>
    </source>
</evidence>
<keyword evidence="16" id="KW-1185">Reference proteome</keyword>
<feature type="transmembrane region" description="Helical" evidence="13">
    <location>
        <begin position="20"/>
        <end position="41"/>
    </location>
</feature>
<name>A0A3D9HMS4_9PROT</name>